<dbReference type="RefSeq" id="XP_007766196.1">
    <property type="nucleotide sequence ID" value="XM_007768006.1"/>
</dbReference>
<evidence type="ECO:0000313" key="2">
    <source>
        <dbReference type="EMBL" id="EIW84518.1"/>
    </source>
</evidence>
<dbReference type="EMBL" id="JH711575">
    <property type="protein sequence ID" value="EIW84518.1"/>
    <property type="molecule type" value="Genomic_DNA"/>
</dbReference>
<name>A0A5M3MZF1_CONPW</name>
<gene>
    <name evidence="2" type="ORF">CONPUDRAFT_135897</name>
</gene>
<comment type="caution">
    <text evidence="2">The sequence shown here is derived from an EMBL/GenBank/DDBJ whole genome shotgun (WGS) entry which is preliminary data.</text>
</comment>
<dbReference type="Proteomes" id="UP000053558">
    <property type="component" value="Unassembled WGS sequence"/>
</dbReference>
<feature type="compositionally biased region" description="Basic and acidic residues" evidence="1">
    <location>
        <begin position="188"/>
        <end position="211"/>
    </location>
</feature>
<feature type="compositionally biased region" description="Polar residues" evidence="1">
    <location>
        <begin position="255"/>
        <end position="265"/>
    </location>
</feature>
<reference evidence="3" key="1">
    <citation type="journal article" date="2012" name="Science">
        <title>The Paleozoic origin of enzymatic lignin decomposition reconstructed from 31 fungal genomes.</title>
        <authorList>
            <person name="Floudas D."/>
            <person name="Binder M."/>
            <person name="Riley R."/>
            <person name="Barry K."/>
            <person name="Blanchette R.A."/>
            <person name="Henrissat B."/>
            <person name="Martinez A.T."/>
            <person name="Otillar R."/>
            <person name="Spatafora J.W."/>
            <person name="Yadav J.S."/>
            <person name="Aerts A."/>
            <person name="Benoit I."/>
            <person name="Boyd A."/>
            <person name="Carlson A."/>
            <person name="Copeland A."/>
            <person name="Coutinho P.M."/>
            <person name="de Vries R.P."/>
            <person name="Ferreira P."/>
            <person name="Findley K."/>
            <person name="Foster B."/>
            <person name="Gaskell J."/>
            <person name="Glotzer D."/>
            <person name="Gorecki P."/>
            <person name="Heitman J."/>
            <person name="Hesse C."/>
            <person name="Hori C."/>
            <person name="Igarashi K."/>
            <person name="Jurgens J.A."/>
            <person name="Kallen N."/>
            <person name="Kersten P."/>
            <person name="Kohler A."/>
            <person name="Kuees U."/>
            <person name="Kumar T.K.A."/>
            <person name="Kuo A."/>
            <person name="LaButti K."/>
            <person name="Larrondo L.F."/>
            <person name="Lindquist E."/>
            <person name="Ling A."/>
            <person name="Lombard V."/>
            <person name="Lucas S."/>
            <person name="Lundell T."/>
            <person name="Martin R."/>
            <person name="McLaughlin D.J."/>
            <person name="Morgenstern I."/>
            <person name="Morin E."/>
            <person name="Murat C."/>
            <person name="Nagy L.G."/>
            <person name="Nolan M."/>
            <person name="Ohm R.A."/>
            <person name="Patyshakuliyeva A."/>
            <person name="Rokas A."/>
            <person name="Ruiz-Duenas F.J."/>
            <person name="Sabat G."/>
            <person name="Salamov A."/>
            <person name="Samejima M."/>
            <person name="Schmutz J."/>
            <person name="Slot J.C."/>
            <person name="St John F."/>
            <person name="Stenlid J."/>
            <person name="Sun H."/>
            <person name="Sun S."/>
            <person name="Syed K."/>
            <person name="Tsang A."/>
            <person name="Wiebenga A."/>
            <person name="Young D."/>
            <person name="Pisabarro A."/>
            <person name="Eastwood D.C."/>
            <person name="Martin F."/>
            <person name="Cullen D."/>
            <person name="Grigoriev I.V."/>
            <person name="Hibbett D.S."/>
        </authorList>
    </citation>
    <scope>NUCLEOTIDE SEQUENCE [LARGE SCALE GENOMIC DNA]</scope>
    <source>
        <strain evidence="3">RWD-64-598 SS2</strain>
    </source>
</reference>
<dbReference type="AlphaFoldDB" id="A0A5M3MZF1"/>
<keyword evidence="3" id="KW-1185">Reference proteome</keyword>
<accession>A0A5M3MZF1</accession>
<proteinExistence type="predicted"/>
<evidence type="ECO:0000256" key="1">
    <source>
        <dbReference type="SAM" id="MobiDB-lite"/>
    </source>
</evidence>
<evidence type="ECO:0000313" key="3">
    <source>
        <dbReference type="Proteomes" id="UP000053558"/>
    </source>
</evidence>
<organism evidence="2 3">
    <name type="scientific">Coniophora puteana (strain RWD-64-598)</name>
    <name type="common">Brown rot fungus</name>
    <dbReference type="NCBI Taxonomy" id="741705"/>
    <lineage>
        <taxon>Eukaryota</taxon>
        <taxon>Fungi</taxon>
        <taxon>Dikarya</taxon>
        <taxon>Basidiomycota</taxon>
        <taxon>Agaricomycotina</taxon>
        <taxon>Agaricomycetes</taxon>
        <taxon>Agaricomycetidae</taxon>
        <taxon>Boletales</taxon>
        <taxon>Coniophorineae</taxon>
        <taxon>Coniophoraceae</taxon>
        <taxon>Coniophora</taxon>
    </lineage>
</organism>
<feature type="region of interest" description="Disordered" evidence="1">
    <location>
        <begin position="150"/>
        <end position="292"/>
    </location>
</feature>
<feature type="compositionally biased region" description="Basic and acidic residues" evidence="1">
    <location>
        <begin position="231"/>
        <end position="242"/>
    </location>
</feature>
<dbReference type="GeneID" id="19200820"/>
<dbReference type="KEGG" id="cput:CONPUDRAFT_135897"/>
<feature type="compositionally biased region" description="Polar residues" evidence="1">
    <location>
        <begin position="164"/>
        <end position="174"/>
    </location>
</feature>
<sequence length="357" mass="39672">MKRTILLFLARWMQGRYVSPSVRPRTPNDRQKRPGWKSRKTIAIMEQSKSSGSLVQYLSHIMVKIRLGDVIHDDDSPEWFDVDVIPGTALNFIFQYAPIELLRANGIAPRPATQEHEQQQSALEHYSRDVPQLVDNPDAPVEPGFVSDAEHALDAGNPGALNEISGSSNRLSTTPRPPIHDSSTVQRRRFDQQVDQPRDNGDEDITVKDEDGLTEALPEDTATRPSYPPHGESDAVVKREELPMTTAKASAVPLSETQSEASPSASIHAGTARVVKPEPPSTSSSTSQRAKREERELIIAKLERRVALSQKNLAAIRVDDEVDDDIKPPRWKVKIEPAISQPVTTQTVIDLTQEDLL</sequence>
<protein>
    <submittedName>
        <fullName evidence="2">Uncharacterized protein</fullName>
    </submittedName>
</protein>